<evidence type="ECO:0000256" key="7">
    <source>
        <dbReference type="PIRSR" id="PIRSR006019-2"/>
    </source>
</evidence>
<evidence type="ECO:0000313" key="9">
    <source>
        <dbReference type="EMBL" id="OGW99246.1"/>
    </source>
</evidence>
<dbReference type="InterPro" id="IPR002125">
    <property type="entry name" value="CMP_dCMP_dom"/>
</dbReference>
<dbReference type="CDD" id="cd01286">
    <property type="entry name" value="deoxycytidylate_deaminase"/>
    <property type="match status" value="1"/>
</dbReference>
<name>A0A1G1L280_9BACT</name>
<comment type="caution">
    <text evidence="9">The sequence shown here is derived from an EMBL/GenBank/DDBJ whole genome shotgun (WGS) entry which is preliminary data.</text>
</comment>
<dbReference type="InterPro" id="IPR035105">
    <property type="entry name" value="Deoxycytidylate_deaminase_dom"/>
</dbReference>
<keyword evidence="4" id="KW-0378">Hydrolase</keyword>
<keyword evidence="3 7" id="KW-0479">Metal-binding</keyword>
<dbReference type="InterPro" id="IPR016192">
    <property type="entry name" value="APOBEC/CMP_deaminase_Zn-bd"/>
</dbReference>
<organism evidence="9 10">
    <name type="scientific">Candidatus Danuiimicrobium aquiferis</name>
    <dbReference type="NCBI Taxonomy" id="1801832"/>
    <lineage>
        <taxon>Bacteria</taxon>
        <taxon>Pseudomonadati</taxon>
        <taxon>Candidatus Omnitrophota</taxon>
        <taxon>Candidatus Danuiimicrobium</taxon>
    </lineage>
</organism>
<dbReference type="Pfam" id="PF00383">
    <property type="entry name" value="dCMP_cyt_deam_1"/>
    <property type="match status" value="1"/>
</dbReference>
<dbReference type="Proteomes" id="UP000178187">
    <property type="component" value="Unassembled WGS sequence"/>
</dbReference>
<dbReference type="PROSITE" id="PS51747">
    <property type="entry name" value="CYT_DCMP_DEAMINASES_2"/>
    <property type="match status" value="1"/>
</dbReference>
<dbReference type="GO" id="GO:0008270">
    <property type="term" value="F:zinc ion binding"/>
    <property type="evidence" value="ECO:0007669"/>
    <property type="project" value="InterPro"/>
</dbReference>
<dbReference type="GO" id="GO:0006220">
    <property type="term" value="P:pyrimidine nucleotide metabolic process"/>
    <property type="evidence" value="ECO:0007669"/>
    <property type="project" value="InterPro"/>
</dbReference>
<evidence type="ECO:0000256" key="3">
    <source>
        <dbReference type="ARBA" id="ARBA00022723"/>
    </source>
</evidence>
<accession>A0A1G1L280</accession>
<comment type="similarity">
    <text evidence="2">Belongs to the cytidine and deoxycytidylate deaminase family.</text>
</comment>
<sequence length="179" mass="19580">MELAKKKKRPSWDEYFMEIAKVVSLRGNCIKRKVASVIVKDKRIISTGYNGTPRGVKNCDEGGCPRCNSFTTSGTKLDECLCSHGEENAITQAAYHGVSVKGSTIYTTFSPCLLCTKMIINSGIAEVVYNAEYPMSDVPLMLLREAGVTVRKISLEEKGKIVSRSGFIRAVIPAKAGIH</sequence>
<dbReference type="InterPro" id="IPR016473">
    <property type="entry name" value="dCMP_deaminase"/>
</dbReference>
<feature type="binding site" evidence="7">
    <location>
        <position position="115"/>
    </location>
    <ligand>
        <name>Zn(2+)</name>
        <dbReference type="ChEBI" id="CHEBI:29105"/>
        <note>catalytic</note>
    </ligand>
</feature>
<dbReference type="InterPro" id="IPR016193">
    <property type="entry name" value="Cytidine_deaminase-like"/>
</dbReference>
<dbReference type="AlphaFoldDB" id="A0A1G1L280"/>
<comment type="cofactor">
    <cofactor evidence="1 7">
        <name>Zn(2+)</name>
        <dbReference type="ChEBI" id="CHEBI:29105"/>
    </cofactor>
</comment>
<gene>
    <name evidence="9" type="ORF">A3G33_02210</name>
</gene>
<dbReference type="EMBL" id="MHFR01000012">
    <property type="protein sequence ID" value="OGW99246.1"/>
    <property type="molecule type" value="Genomic_DNA"/>
</dbReference>
<dbReference type="InterPro" id="IPR015517">
    <property type="entry name" value="dCMP_deaminase-rel"/>
</dbReference>
<feature type="active site" description="Proton donor" evidence="6">
    <location>
        <position position="86"/>
    </location>
</feature>
<dbReference type="PANTHER" id="PTHR11086:SF18">
    <property type="entry name" value="DEOXYCYTIDYLATE DEAMINASE"/>
    <property type="match status" value="1"/>
</dbReference>
<feature type="domain" description="CMP/dCMP-type deaminase" evidence="8">
    <location>
        <begin position="11"/>
        <end position="145"/>
    </location>
</feature>
<evidence type="ECO:0000313" key="10">
    <source>
        <dbReference type="Proteomes" id="UP000178187"/>
    </source>
</evidence>
<keyword evidence="5 7" id="KW-0862">Zinc</keyword>
<dbReference type="PROSITE" id="PS00903">
    <property type="entry name" value="CYT_DCMP_DEAMINASES_1"/>
    <property type="match status" value="1"/>
</dbReference>
<dbReference type="Gene3D" id="3.40.140.10">
    <property type="entry name" value="Cytidine Deaminase, domain 2"/>
    <property type="match status" value="1"/>
</dbReference>
<feature type="binding site" evidence="7">
    <location>
        <position position="112"/>
    </location>
    <ligand>
        <name>Zn(2+)</name>
        <dbReference type="ChEBI" id="CHEBI:29105"/>
        <note>catalytic</note>
    </ligand>
</feature>
<evidence type="ECO:0000256" key="6">
    <source>
        <dbReference type="PIRSR" id="PIRSR006019-1"/>
    </source>
</evidence>
<evidence type="ECO:0000259" key="8">
    <source>
        <dbReference type="PROSITE" id="PS51747"/>
    </source>
</evidence>
<evidence type="ECO:0000256" key="1">
    <source>
        <dbReference type="ARBA" id="ARBA00001947"/>
    </source>
</evidence>
<reference evidence="9 10" key="1">
    <citation type="journal article" date="2016" name="Nat. Commun.">
        <title>Thousands of microbial genomes shed light on interconnected biogeochemical processes in an aquifer system.</title>
        <authorList>
            <person name="Anantharaman K."/>
            <person name="Brown C.T."/>
            <person name="Hug L.A."/>
            <person name="Sharon I."/>
            <person name="Castelle C.J."/>
            <person name="Probst A.J."/>
            <person name="Thomas B.C."/>
            <person name="Singh A."/>
            <person name="Wilkins M.J."/>
            <person name="Karaoz U."/>
            <person name="Brodie E.L."/>
            <person name="Williams K.H."/>
            <person name="Hubbard S.S."/>
            <person name="Banfield J.F."/>
        </authorList>
    </citation>
    <scope>NUCLEOTIDE SEQUENCE [LARGE SCALE GENOMIC DNA]</scope>
</reference>
<dbReference type="PIRSF" id="PIRSF006019">
    <property type="entry name" value="dCMP_deaminase"/>
    <property type="match status" value="1"/>
</dbReference>
<dbReference type="GO" id="GO:0005737">
    <property type="term" value="C:cytoplasm"/>
    <property type="evidence" value="ECO:0007669"/>
    <property type="project" value="TreeGrafter"/>
</dbReference>
<dbReference type="SUPFAM" id="SSF53927">
    <property type="entry name" value="Cytidine deaminase-like"/>
    <property type="match status" value="1"/>
</dbReference>
<dbReference type="GO" id="GO:0004132">
    <property type="term" value="F:dCMP deaminase activity"/>
    <property type="evidence" value="ECO:0007669"/>
    <property type="project" value="InterPro"/>
</dbReference>
<protein>
    <submittedName>
        <fullName evidence="9">Cytidine deaminase</fullName>
    </submittedName>
</protein>
<evidence type="ECO:0000256" key="2">
    <source>
        <dbReference type="ARBA" id="ARBA00006576"/>
    </source>
</evidence>
<proteinExistence type="inferred from homology"/>
<evidence type="ECO:0000256" key="4">
    <source>
        <dbReference type="ARBA" id="ARBA00022801"/>
    </source>
</evidence>
<feature type="binding site" evidence="7">
    <location>
        <position position="84"/>
    </location>
    <ligand>
        <name>Zn(2+)</name>
        <dbReference type="ChEBI" id="CHEBI:29105"/>
        <note>catalytic</note>
    </ligand>
</feature>
<dbReference type="PANTHER" id="PTHR11086">
    <property type="entry name" value="DEOXYCYTIDYLATE DEAMINASE-RELATED"/>
    <property type="match status" value="1"/>
</dbReference>
<evidence type="ECO:0000256" key="5">
    <source>
        <dbReference type="ARBA" id="ARBA00022833"/>
    </source>
</evidence>